<dbReference type="InterPro" id="IPR032580">
    <property type="entry name" value="SatD"/>
</dbReference>
<protein>
    <submittedName>
        <fullName evidence="1">Uncharacterized protein</fullName>
    </submittedName>
</protein>
<comment type="caution">
    <text evidence="1">The sequence shown here is derived from an EMBL/GenBank/DDBJ whole genome shotgun (WGS) entry which is preliminary data.</text>
</comment>
<accession>A0A853DKH3</accession>
<reference evidence="1 2" key="1">
    <citation type="submission" date="2020-07" db="EMBL/GenBank/DDBJ databases">
        <title>Sequencing the genomes of 1000 actinobacteria strains.</title>
        <authorList>
            <person name="Klenk H.-P."/>
        </authorList>
    </citation>
    <scope>NUCLEOTIDE SEQUENCE [LARGE SCALE GENOMIC DNA]</scope>
    <source>
        <strain evidence="1 2">DSM 29531</strain>
    </source>
</reference>
<evidence type="ECO:0000313" key="1">
    <source>
        <dbReference type="EMBL" id="NYJ75231.1"/>
    </source>
</evidence>
<proteinExistence type="predicted"/>
<keyword evidence="2" id="KW-1185">Reference proteome</keyword>
<organism evidence="1 2">
    <name type="scientific">Allobranchiibius huperziae</name>
    <dbReference type="NCBI Taxonomy" id="1874116"/>
    <lineage>
        <taxon>Bacteria</taxon>
        <taxon>Bacillati</taxon>
        <taxon>Actinomycetota</taxon>
        <taxon>Actinomycetes</taxon>
        <taxon>Micrococcales</taxon>
        <taxon>Dermacoccaceae</taxon>
        <taxon>Allobranchiibius</taxon>
    </lineage>
</organism>
<dbReference type="Proteomes" id="UP000571817">
    <property type="component" value="Unassembled WGS sequence"/>
</dbReference>
<evidence type="ECO:0000313" key="2">
    <source>
        <dbReference type="Proteomes" id="UP000571817"/>
    </source>
</evidence>
<dbReference type="Pfam" id="PF16264">
    <property type="entry name" value="SatD"/>
    <property type="match status" value="1"/>
</dbReference>
<dbReference type="EMBL" id="JACCFW010000001">
    <property type="protein sequence ID" value="NYJ75231.1"/>
    <property type="molecule type" value="Genomic_DNA"/>
</dbReference>
<sequence>MQDVKPAEHADPCATLIGDIVDSRGAPDRHALHTRLVSTLRRTDHLVAATTALRITVGDEFQASYETLGNALEAAFRIRLGLMPETLVRFGLSWGGATVLDARAGTQDGPAWWAARKAIEAAQAAERRPATHAVRTVYTPAQDDGPSAGAVNAALVCQDQLLSSLDERAMRILQRLVAGESRTEIARAEDVSPSAISQRIRAAGLEVIVNAARDLASVR</sequence>
<dbReference type="AlphaFoldDB" id="A0A853DKH3"/>
<dbReference type="RefSeq" id="WP_218883666.1">
    <property type="nucleotide sequence ID" value="NZ_JACCFW010000001.1"/>
</dbReference>
<name>A0A853DKH3_9MICO</name>
<gene>
    <name evidence="1" type="ORF">HNR15_002194</name>
</gene>